<reference evidence="2" key="1">
    <citation type="journal article" date="2017" name="Front. Plant Sci.">
        <title>Climate Clever Clovers: New Paradigm to Reduce the Environmental Footprint of Ruminants by Breeding Low Methanogenic Forages Utilizing Haplotype Variation.</title>
        <authorList>
            <person name="Kaur P."/>
            <person name="Appels R."/>
            <person name="Bayer P.E."/>
            <person name="Keeble-Gagnere G."/>
            <person name="Wang J."/>
            <person name="Hirakawa H."/>
            <person name="Shirasawa K."/>
            <person name="Vercoe P."/>
            <person name="Stefanova K."/>
            <person name="Durmic Z."/>
            <person name="Nichols P."/>
            <person name="Revell C."/>
            <person name="Isobe S.N."/>
            <person name="Edwards D."/>
            <person name="Erskine W."/>
        </authorList>
    </citation>
    <scope>NUCLEOTIDE SEQUENCE [LARGE SCALE GENOMIC DNA]</scope>
    <source>
        <strain evidence="2">cv. Daliak</strain>
    </source>
</reference>
<dbReference type="Proteomes" id="UP000242715">
    <property type="component" value="Unassembled WGS sequence"/>
</dbReference>
<dbReference type="AlphaFoldDB" id="A0A2Z6P1N8"/>
<protein>
    <submittedName>
        <fullName evidence="1">Uncharacterized protein</fullName>
    </submittedName>
</protein>
<sequence length="207" mass="23564">MFECCLRGQLVQEFQSLFAMFFPTLPVIVMQFVKISQHNGFIQIVPKSSPYSNLRMSLERSGRLRALMGKVSGVGCIVPARYQFHRVVNVRLYVVCSYHTTLIKRHASYYCSYCRSSVLGVRLGFRLRLEVFDGMYYVVFHMFDRLLVGIGALKHVCVTGTEYALGPEGFKILKDMPILLIVRRCSGGRELSVPMYQVVALTDDVVV</sequence>
<proteinExistence type="predicted"/>
<dbReference type="EMBL" id="DF974418">
    <property type="protein sequence ID" value="GAU48403.1"/>
    <property type="molecule type" value="Genomic_DNA"/>
</dbReference>
<evidence type="ECO:0000313" key="1">
    <source>
        <dbReference type="EMBL" id="GAU48403.1"/>
    </source>
</evidence>
<organism evidence="1 2">
    <name type="scientific">Trifolium subterraneum</name>
    <name type="common">Subterranean clover</name>
    <dbReference type="NCBI Taxonomy" id="3900"/>
    <lineage>
        <taxon>Eukaryota</taxon>
        <taxon>Viridiplantae</taxon>
        <taxon>Streptophyta</taxon>
        <taxon>Embryophyta</taxon>
        <taxon>Tracheophyta</taxon>
        <taxon>Spermatophyta</taxon>
        <taxon>Magnoliopsida</taxon>
        <taxon>eudicotyledons</taxon>
        <taxon>Gunneridae</taxon>
        <taxon>Pentapetalae</taxon>
        <taxon>rosids</taxon>
        <taxon>fabids</taxon>
        <taxon>Fabales</taxon>
        <taxon>Fabaceae</taxon>
        <taxon>Papilionoideae</taxon>
        <taxon>50 kb inversion clade</taxon>
        <taxon>NPAAA clade</taxon>
        <taxon>Hologalegina</taxon>
        <taxon>IRL clade</taxon>
        <taxon>Trifolieae</taxon>
        <taxon>Trifolium</taxon>
    </lineage>
</organism>
<evidence type="ECO:0000313" key="2">
    <source>
        <dbReference type="Proteomes" id="UP000242715"/>
    </source>
</evidence>
<gene>
    <name evidence="1" type="ORF">TSUD_405480</name>
</gene>
<accession>A0A2Z6P1N8</accession>
<keyword evidence="2" id="KW-1185">Reference proteome</keyword>
<name>A0A2Z6P1N8_TRISU</name>